<gene>
    <name evidence="2" type="ORF">GCM10017056_33740</name>
</gene>
<dbReference type="PROSITE" id="PS51186">
    <property type="entry name" value="GNAT"/>
    <property type="match status" value="1"/>
</dbReference>
<dbReference type="InterPro" id="IPR016181">
    <property type="entry name" value="Acyl_CoA_acyltransferase"/>
</dbReference>
<proteinExistence type="predicted"/>
<evidence type="ECO:0000259" key="1">
    <source>
        <dbReference type="PROSITE" id="PS51186"/>
    </source>
</evidence>
<dbReference type="Pfam" id="PF00583">
    <property type="entry name" value="Acetyltransf_1"/>
    <property type="match status" value="1"/>
</dbReference>
<accession>A0A8J3H0C5</accession>
<dbReference type="InterPro" id="IPR000182">
    <property type="entry name" value="GNAT_dom"/>
</dbReference>
<comment type="caution">
    <text evidence="2">The sequence shown here is derived from an EMBL/GenBank/DDBJ whole genome shotgun (WGS) entry which is preliminary data.</text>
</comment>
<dbReference type="AlphaFoldDB" id="A0A8J3H0C5"/>
<feature type="domain" description="N-acetyltransferase" evidence="1">
    <location>
        <begin position="1"/>
        <end position="146"/>
    </location>
</feature>
<dbReference type="Gene3D" id="3.40.630.30">
    <property type="match status" value="1"/>
</dbReference>
<reference evidence="2" key="1">
    <citation type="journal article" date="2014" name="Int. J. Syst. Evol. Microbiol.">
        <title>Complete genome sequence of Corynebacterium casei LMG S-19264T (=DSM 44701T), isolated from a smear-ripened cheese.</title>
        <authorList>
            <consortium name="US DOE Joint Genome Institute (JGI-PGF)"/>
            <person name="Walter F."/>
            <person name="Albersmeier A."/>
            <person name="Kalinowski J."/>
            <person name="Ruckert C."/>
        </authorList>
    </citation>
    <scope>NUCLEOTIDE SEQUENCE</scope>
    <source>
        <strain evidence="2">KCTC 42650</strain>
    </source>
</reference>
<name>A0A8J3H0C5_9RHOB</name>
<evidence type="ECO:0000313" key="2">
    <source>
        <dbReference type="EMBL" id="GHF59413.1"/>
    </source>
</evidence>
<protein>
    <submittedName>
        <fullName evidence="2">GNAT family acetyltransferase</fullName>
    </submittedName>
</protein>
<evidence type="ECO:0000313" key="3">
    <source>
        <dbReference type="Proteomes" id="UP000626220"/>
    </source>
</evidence>
<dbReference type="Proteomes" id="UP000626220">
    <property type="component" value="Unassembled WGS sequence"/>
</dbReference>
<dbReference type="EMBL" id="BNCJ01000010">
    <property type="protein sequence ID" value="GHF59413.1"/>
    <property type="molecule type" value="Genomic_DNA"/>
</dbReference>
<dbReference type="GO" id="GO:0016747">
    <property type="term" value="F:acyltransferase activity, transferring groups other than amino-acyl groups"/>
    <property type="evidence" value="ECO:0007669"/>
    <property type="project" value="InterPro"/>
</dbReference>
<keyword evidence="3" id="KW-1185">Reference proteome</keyword>
<sequence length="156" mass="16850">MTPEDIPAACVLLNQIISLGGTTALEQLFDEVGLEDYLLGPSTILCHVVLDGAGAVAGFQHLGRRDDLPEGWADIASFTRRDDPLRGAGRALFAETLARAKELGIVAINATIRADNVPGLGFYRRMGFVQYDVSRGIPLSDGRPVDRLHHRIDLTG</sequence>
<organism evidence="2 3">
    <name type="scientific">Seohaeicola zhoushanensis</name>
    <dbReference type="NCBI Taxonomy" id="1569283"/>
    <lineage>
        <taxon>Bacteria</taxon>
        <taxon>Pseudomonadati</taxon>
        <taxon>Pseudomonadota</taxon>
        <taxon>Alphaproteobacteria</taxon>
        <taxon>Rhodobacterales</taxon>
        <taxon>Roseobacteraceae</taxon>
        <taxon>Seohaeicola</taxon>
    </lineage>
</organism>
<dbReference type="SUPFAM" id="SSF55729">
    <property type="entry name" value="Acyl-CoA N-acyltransferases (Nat)"/>
    <property type="match status" value="1"/>
</dbReference>
<reference evidence="2" key="2">
    <citation type="submission" date="2020-09" db="EMBL/GenBank/DDBJ databases">
        <authorList>
            <person name="Sun Q."/>
            <person name="Kim S."/>
        </authorList>
    </citation>
    <scope>NUCLEOTIDE SEQUENCE</scope>
    <source>
        <strain evidence="2">KCTC 42650</strain>
    </source>
</reference>